<reference evidence="2" key="1">
    <citation type="journal article" date="2014" name="Int. J. Syst. Evol. Microbiol.">
        <title>Complete genome sequence of Corynebacterium casei LMG S-19264T (=DSM 44701T), isolated from a smear-ripened cheese.</title>
        <authorList>
            <consortium name="US DOE Joint Genome Institute (JGI-PGF)"/>
            <person name="Walter F."/>
            <person name="Albersmeier A."/>
            <person name="Kalinowski J."/>
            <person name="Ruckert C."/>
        </authorList>
    </citation>
    <scope>NUCLEOTIDE SEQUENCE</scope>
    <source>
        <strain evidence="2">VKM Ac-1401</strain>
    </source>
</reference>
<evidence type="ECO:0000313" key="2">
    <source>
        <dbReference type="EMBL" id="GLJ78268.1"/>
    </source>
</evidence>
<name>A0A9W6M1A8_9MICO</name>
<comment type="caution">
    <text evidence="2">The sequence shown here is derived from an EMBL/GenBank/DDBJ whole genome shotgun (WGS) entry which is preliminary data.</text>
</comment>
<feature type="transmembrane region" description="Helical" evidence="1">
    <location>
        <begin position="50"/>
        <end position="69"/>
    </location>
</feature>
<keyword evidence="3" id="KW-1185">Reference proteome</keyword>
<dbReference type="AlphaFoldDB" id="A0A9W6M1A8"/>
<accession>A0A9W6M1A8</accession>
<keyword evidence="1" id="KW-0472">Membrane</keyword>
<dbReference type="EMBL" id="BSEN01000015">
    <property type="protein sequence ID" value="GLJ78268.1"/>
    <property type="molecule type" value="Genomic_DNA"/>
</dbReference>
<evidence type="ECO:0000256" key="1">
    <source>
        <dbReference type="SAM" id="Phobius"/>
    </source>
</evidence>
<keyword evidence="1" id="KW-0812">Transmembrane</keyword>
<proteinExistence type="predicted"/>
<feature type="transmembrane region" description="Helical" evidence="1">
    <location>
        <begin position="12"/>
        <end position="30"/>
    </location>
</feature>
<dbReference type="Proteomes" id="UP001142372">
    <property type="component" value="Unassembled WGS sequence"/>
</dbReference>
<reference evidence="2" key="2">
    <citation type="submission" date="2023-01" db="EMBL/GenBank/DDBJ databases">
        <authorList>
            <person name="Sun Q."/>
            <person name="Evtushenko L."/>
        </authorList>
    </citation>
    <scope>NUCLEOTIDE SEQUENCE</scope>
    <source>
        <strain evidence="2">VKM Ac-1401</strain>
    </source>
</reference>
<dbReference type="RefSeq" id="WP_271178855.1">
    <property type="nucleotide sequence ID" value="NZ_BAAAJO010000003.1"/>
</dbReference>
<organism evidence="2 3">
    <name type="scientific">Leifsonia poae</name>
    <dbReference type="NCBI Taxonomy" id="110933"/>
    <lineage>
        <taxon>Bacteria</taxon>
        <taxon>Bacillati</taxon>
        <taxon>Actinomycetota</taxon>
        <taxon>Actinomycetes</taxon>
        <taxon>Micrococcales</taxon>
        <taxon>Microbacteriaceae</taxon>
        <taxon>Leifsonia</taxon>
    </lineage>
</organism>
<sequence length="79" mass="8437">MRRRLTIRMSVEGVIALIAAIVAIVTLIQPQWIERLTGLDPDEGSGTAEWLVVAALALIAVVFAVLAAVTGARLRSARD</sequence>
<keyword evidence="1" id="KW-1133">Transmembrane helix</keyword>
<protein>
    <submittedName>
        <fullName evidence="2">Uncharacterized protein</fullName>
    </submittedName>
</protein>
<gene>
    <name evidence="2" type="ORF">GCM10017584_38420</name>
</gene>
<evidence type="ECO:0000313" key="3">
    <source>
        <dbReference type="Proteomes" id="UP001142372"/>
    </source>
</evidence>